<dbReference type="EMBL" id="MU620960">
    <property type="protein sequence ID" value="KAI8576172.1"/>
    <property type="molecule type" value="Genomic_DNA"/>
</dbReference>
<comment type="caution">
    <text evidence="5">The sequence shown here is derived from an EMBL/GenBank/DDBJ whole genome shotgun (WGS) entry which is preliminary data.</text>
</comment>
<comment type="subcellular location">
    <subcellularLocation>
        <location evidence="1">Nucleus</location>
    </subcellularLocation>
</comment>
<evidence type="ECO:0000313" key="5">
    <source>
        <dbReference type="EMBL" id="KAI8576172.1"/>
    </source>
</evidence>
<evidence type="ECO:0000256" key="4">
    <source>
        <dbReference type="ARBA" id="ARBA00023242"/>
    </source>
</evidence>
<dbReference type="Pfam" id="PF11894">
    <property type="entry name" value="Nup192"/>
    <property type="match status" value="1"/>
</dbReference>
<dbReference type="GO" id="GO:0017056">
    <property type="term" value="F:structural constituent of nuclear pore"/>
    <property type="evidence" value="ECO:0007669"/>
    <property type="project" value="TreeGrafter"/>
</dbReference>
<evidence type="ECO:0000313" key="6">
    <source>
        <dbReference type="Proteomes" id="UP001206595"/>
    </source>
</evidence>
<accession>A0AAD5E3K8</accession>
<dbReference type="GO" id="GO:0006999">
    <property type="term" value="P:nuclear pore organization"/>
    <property type="evidence" value="ECO:0007669"/>
    <property type="project" value="TreeGrafter"/>
</dbReference>
<keyword evidence="3" id="KW-0813">Transport</keyword>
<reference evidence="5" key="2">
    <citation type="journal article" date="2022" name="Proc. Natl. Acad. Sci. U.S.A.">
        <title>Diploid-dominant life cycles characterize the early evolution of Fungi.</title>
        <authorList>
            <person name="Amses K.R."/>
            <person name="Simmons D.R."/>
            <person name="Longcore J.E."/>
            <person name="Mondo S.J."/>
            <person name="Seto K."/>
            <person name="Jeronimo G.H."/>
            <person name="Bonds A.E."/>
            <person name="Quandt C.A."/>
            <person name="Davis W.J."/>
            <person name="Chang Y."/>
            <person name="Federici B.A."/>
            <person name="Kuo A."/>
            <person name="LaButti K."/>
            <person name="Pangilinan J."/>
            <person name="Andreopoulos W."/>
            <person name="Tritt A."/>
            <person name="Riley R."/>
            <person name="Hundley H."/>
            <person name="Johnson J."/>
            <person name="Lipzen A."/>
            <person name="Barry K."/>
            <person name="Lang B.F."/>
            <person name="Cuomo C.A."/>
            <person name="Buchler N.E."/>
            <person name="Grigoriev I.V."/>
            <person name="Spatafora J.W."/>
            <person name="Stajich J.E."/>
            <person name="James T.Y."/>
        </authorList>
    </citation>
    <scope>NUCLEOTIDE SEQUENCE</scope>
    <source>
        <strain evidence="5">AG</strain>
    </source>
</reference>
<keyword evidence="6" id="KW-1185">Reference proteome</keyword>
<dbReference type="GeneID" id="75918829"/>
<dbReference type="PANTHER" id="PTHR31344:SF0">
    <property type="entry name" value="NUCLEAR PORE COMPLEX PROTEIN NUP205"/>
    <property type="match status" value="1"/>
</dbReference>
<dbReference type="RefSeq" id="XP_051441176.1">
    <property type="nucleotide sequence ID" value="XM_051593487.1"/>
</dbReference>
<evidence type="ECO:0000256" key="1">
    <source>
        <dbReference type="ARBA" id="ARBA00004123"/>
    </source>
</evidence>
<dbReference type="Proteomes" id="UP001206595">
    <property type="component" value="Unassembled WGS sequence"/>
</dbReference>
<dbReference type="InterPro" id="IPR021827">
    <property type="entry name" value="Nup186/Nup192/Nup205"/>
</dbReference>
<proteinExistence type="inferred from homology"/>
<protein>
    <submittedName>
        <fullName evidence="5">Uncharacterized protein</fullName>
    </submittedName>
</protein>
<dbReference type="PANTHER" id="PTHR31344">
    <property type="entry name" value="NUCLEAR PORE COMPLEX PROTEIN NUP205"/>
    <property type="match status" value="1"/>
</dbReference>
<gene>
    <name evidence="5" type="ORF">K450DRAFT_283666</name>
</gene>
<evidence type="ECO:0000256" key="2">
    <source>
        <dbReference type="ARBA" id="ARBA00005892"/>
    </source>
</evidence>
<comment type="similarity">
    <text evidence="2">Belongs to the NUP186/NUP192/NUP205 family.</text>
</comment>
<reference evidence="5" key="1">
    <citation type="submission" date="2021-06" db="EMBL/GenBank/DDBJ databases">
        <authorList>
            <consortium name="DOE Joint Genome Institute"/>
            <person name="Mondo S.J."/>
            <person name="Amses K.R."/>
            <person name="Simmons D.R."/>
            <person name="Longcore J.E."/>
            <person name="Seto K."/>
            <person name="Alves G.H."/>
            <person name="Bonds A.E."/>
            <person name="Quandt C.A."/>
            <person name="Davis W.J."/>
            <person name="Chang Y."/>
            <person name="Letcher P.M."/>
            <person name="Powell M.J."/>
            <person name="Kuo A."/>
            <person name="Labutti K."/>
            <person name="Pangilinan J."/>
            <person name="Andreopoulos W."/>
            <person name="Tritt A."/>
            <person name="Riley R."/>
            <person name="Hundley H."/>
            <person name="Johnson J."/>
            <person name="Lipzen A."/>
            <person name="Barry K."/>
            <person name="Berbee M.L."/>
            <person name="Buchler N.E."/>
            <person name="Grigoriev I.V."/>
            <person name="Spatafora J.W."/>
            <person name="Stajich J.E."/>
            <person name="James T.Y."/>
        </authorList>
    </citation>
    <scope>NUCLEOTIDE SEQUENCE</scope>
    <source>
        <strain evidence="5">AG</strain>
    </source>
</reference>
<keyword evidence="4" id="KW-0539">Nucleus</keyword>
<sequence length="1607" mass="179012">MTDVLSAPQWSQGFGDLHNLIAETLRSPSPPAIRRLRQGIEAYRPQFLQLLDDPPKNQDHRNTIISGRAIINGDRKKINEQFMKQTVFLSDQLNIDEHVAASLIYTGKSNMTKFDNSEVDSAITLYHMERGYLLECLIQLVIMARNANVDTTLRETSYTFIAGLVSESISTDIYNKAKIGTLPTKILATIDRLQKQIESIESTGALEGAQPTAATGAQPGFGKLGTEISNFRLRRLRDERIDLARLLYHIAALIGLDTDETIALAKSLRERGSKTDIGHYLLMCFFASTNMNFDTSISSMNHQETICQDTKFIEQFDQILTGDGWSSVSIRASVALQWSLFLVHAVKAHSDLKDRLPFGEDRVAVVVQRAIGDNVFKYLGKELLSFQCDKDRAFNKAGRSKSGSSASDSSTNNTEVCESFREAFIYEIEATSIAFIHHMSTILRQMKLDEEDADIPMYQMGNAKTAIVPAETSQVTCHDLEDFVILLANVYRNRPEAGLKFWPPNDNGLNNFLKWITEVRVVGTVRAVYEFLASLATGEKCALQTFHFFSAEGTTTNPSSQSLFSWPKLFAAINFYTPLLSNYNKDSPATLPLEEERVLAAFLHVFRQVILYSDVAKNFFWENETFAALASLINLLGCPTTPALRASLYSCIAAFCTAKDDGTENTTAIRCSQQIWQVLEDSGVLTTKKQRQALETQQRQQQQTGLLGQPSQIFGLPGSHPTSTIRVSSSHQEGGMVYDIAQESKLGTYPETLAFIHLLQSLIHEAPKATGKMPELVSISQSIPDRLGAATRSPGTEPYISLIIDEVFLPASSRKYNYPTEKWKVIESCLALFEKSLLTFNLGSLNSSPKMGMSTDNILLTYISHPGFEILKRLLSGSKFTVEIFKIVEYGVQAVHDNTFRTQYFTKCVERCLSIISHTLKVQNTFCNVLVHQFSKNSSGLSGAEISIAGYKYPALPSVVTLDTFLLYHANVIVQIALFVNCQDSEQISVSSISIMSALSASPNLSQLPTDLKSTSSGHSIISGLGAKLTQVLAASPDHLSIIHGFLEQLEIGEPESIGYNDSDFDRYNIPFWVTNASSDNSSQGTLTSSVRLAIVNLILENLDGKRSKPTIAHYILGYDVFGSIVKTDIKDPISAGPKVSCLHAILALLQSGVDGNAESISGMMDEEDRELAPLYATHPILAEKCYQIIYKLCSSEATSQPTTRYLRTREDFFYVQFKALPSKFSSRSSGPVSPFQGTLNSSDGTSMDIDFFNLKALLHLRTWLLKSIAIELHLTTSAGQKSYSNRLMSLLYGTNPIPDDMDVEMTDYSNFQQPLAKMLEIFSSLDFTWTSPITEKANGFKAQYYRGFYAEKFQHENDQGCPLYDIPAAYHHLRSELDRQIQAGTITSVNESALVEDEIQRILEVLIAQNQSREIAFARYHCLRAWKQVVHLTLTECLDLIPSDSREHILLDLINALLPKLTSDAYSIITYDITELLLACMTRLRDHHRSKGDGEMKLSSRLPDEKLKSLFRGILEFGNTDSTSIASRGNMYVTLLSFLLYMEESRKQTPSDRLKSHMLAVVNADGDNFIRQLYRDAQDGVDVWRTTANITLNALSAIVDVVPAST</sequence>
<organism evidence="5 6">
    <name type="scientific">Umbelopsis ramanniana AG</name>
    <dbReference type="NCBI Taxonomy" id="1314678"/>
    <lineage>
        <taxon>Eukaryota</taxon>
        <taxon>Fungi</taxon>
        <taxon>Fungi incertae sedis</taxon>
        <taxon>Mucoromycota</taxon>
        <taxon>Mucoromycotina</taxon>
        <taxon>Umbelopsidomycetes</taxon>
        <taxon>Umbelopsidales</taxon>
        <taxon>Umbelopsidaceae</taxon>
        <taxon>Umbelopsis</taxon>
    </lineage>
</organism>
<dbReference type="GO" id="GO:0044611">
    <property type="term" value="C:nuclear pore inner ring"/>
    <property type="evidence" value="ECO:0007669"/>
    <property type="project" value="TreeGrafter"/>
</dbReference>
<evidence type="ECO:0000256" key="3">
    <source>
        <dbReference type="ARBA" id="ARBA00022448"/>
    </source>
</evidence>
<name>A0AAD5E3K8_UMBRA</name>